<dbReference type="InterPro" id="IPR050300">
    <property type="entry name" value="GDXG_lipolytic_enzyme"/>
</dbReference>
<dbReference type="Proteomes" id="UP001209878">
    <property type="component" value="Unassembled WGS sequence"/>
</dbReference>
<dbReference type="SUPFAM" id="SSF53474">
    <property type="entry name" value="alpha/beta-Hydrolases"/>
    <property type="match status" value="1"/>
</dbReference>
<dbReference type="AlphaFoldDB" id="A0AAD9P2J5"/>
<evidence type="ECO:0000259" key="6">
    <source>
        <dbReference type="Pfam" id="PF07859"/>
    </source>
</evidence>
<evidence type="ECO:0000256" key="2">
    <source>
        <dbReference type="ARBA" id="ARBA00022801"/>
    </source>
</evidence>
<keyword evidence="5" id="KW-1133">Transmembrane helix</keyword>
<protein>
    <recommendedName>
        <fullName evidence="6">Alpha/beta hydrolase fold-3 domain-containing protein</fullName>
    </recommendedName>
</protein>
<dbReference type="Pfam" id="PF07859">
    <property type="entry name" value="Abhydrolase_3"/>
    <property type="match status" value="2"/>
</dbReference>
<feature type="active site" evidence="3">
    <location>
        <position position="363"/>
    </location>
</feature>
<feature type="domain" description="Alpha/beta hydrolase fold-3" evidence="6">
    <location>
        <begin position="296"/>
        <end position="365"/>
    </location>
</feature>
<evidence type="ECO:0000313" key="7">
    <source>
        <dbReference type="EMBL" id="KAK2186765.1"/>
    </source>
</evidence>
<dbReference type="EMBL" id="JAODUO010000189">
    <property type="protein sequence ID" value="KAK2186765.1"/>
    <property type="molecule type" value="Genomic_DNA"/>
</dbReference>
<evidence type="ECO:0000256" key="3">
    <source>
        <dbReference type="PIRSR" id="PIRSR037251-1"/>
    </source>
</evidence>
<comment type="caution">
    <text evidence="7">The sequence shown here is derived from an EMBL/GenBank/DDBJ whole genome shotgun (WGS) entry which is preliminary data.</text>
</comment>
<proteinExistence type="inferred from homology"/>
<feature type="transmembrane region" description="Helical" evidence="5">
    <location>
        <begin position="7"/>
        <end position="27"/>
    </location>
</feature>
<keyword evidence="2" id="KW-0378">Hydrolase</keyword>
<keyword evidence="5" id="KW-0812">Transmembrane</keyword>
<organism evidence="7 8">
    <name type="scientific">Ridgeia piscesae</name>
    <name type="common">Tubeworm</name>
    <dbReference type="NCBI Taxonomy" id="27915"/>
    <lineage>
        <taxon>Eukaryota</taxon>
        <taxon>Metazoa</taxon>
        <taxon>Spiralia</taxon>
        <taxon>Lophotrochozoa</taxon>
        <taxon>Annelida</taxon>
        <taxon>Polychaeta</taxon>
        <taxon>Sedentaria</taxon>
        <taxon>Canalipalpata</taxon>
        <taxon>Sabellida</taxon>
        <taxon>Siboglinidae</taxon>
        <taxon>Ridgeia</taxon>
    </lineage>
</organism>
<dbReference type="PIRSF" id="PIRSF037251">
    <property type="entry name" value="Arylacetamide_deacetylase"/>
    <property type="match status" value="1"/>
</dbReference>
<dbReference type="InterPro" id="IPR033140">
    <property type="entry name" value="Lipase_GDXG_put_SER_AS"/>
</dbReference>
<reference evidence="7" key="1">
    <citation type="journal article" date="2023" name="Mol. Biol. Evol.">
        <title>Third-Generation Sequencing Reveals the Adaptive Role of the Epigenome in Three Deep-Sea Polychaetes.</title>
        <authorList>
            <person name="Perez M."/>
            <person name="Aroh O."/>
            <person name="Sun Y."/>
            <person name="Lan Y."/>
            <person name="Juniper S.K."/>
            <person name="Young C.R."/>
            <person name="Angers B."/>
            <person name="Qian P.Y."/>
        </authorList>
    </citation>
    <scope>NUCLEOTIDE SEQUENCE</scope>
    <source>
        <strain evidence="7">R07B-5</strain>
    </source>
</reference>
<dbReference type="GO" id="GO:0052689">
    <property type="term" value="F:carboxylic ester hydrolase activity"/>
    <property type="evidence" value="ECO:0007669"/>
    <property type="project" value="InterPro"/>
</dbReference>
<feature type="domain" description="Alpha/beta hydrolase fold-3" evidence="6">
    <location>
        <begin position="115"/>
        <end position="249"/>
    </location>
</feature>
<dbReference type="PANTHER" id="PTHR48081:SF8">
    <property type="entry name" value="ALPHA_BETA HYDROLASE FOLD-3 DOMAIN-CONTAINING PROTEIN-RELATED"/>
    <property type="match status" value="1"/>
</dbReference>
<evidence type="ECO:0000256" key="5">
    <source>
        <dbReference type="SAM" id="Phobius"/>
    </source>
</evidence>
<dbReference type="Gene3D" id="3.40.50.1820">
    <property type="entry name" value="alpha/beta hydrolase"/>
    <property type="match status" value="1"/>
</dbReference>
<keyword evidence="5" id="KW-0472">Membrane</keyword>
<evidence type="ECO:0000313" key="8">
    <source>
        <dbReference type="Proteomes" id="UP001209878"/>
    </source>
</evidence>
<evidence type="ECO:0000256" key="1">
    <source>
        <dbReference type="ARBA" id="ARBA00010515"/>
    </source>
</evidence>
<dbReference type="InterPro" id="IPR017157">
    <property type="entry name" value="Arylacetamide_deacetylase"/>
</dbReference>
<dbReference type="InterPro" id="IPR013094">
    <property type="entry name" value="AB_hydrolase_3"/>
</dbReference>
<dbReference type="InterPro" id="IPR029058">
    <property type="entry name" value="AB_hydrolase_fold"/>
</dbReference>
<accession>A0AAD9P2J5</accession>
<evidence type="ECO:0000256" key="4">
    <source>
        <dbReference type="PROSITE-ProRule" id="PRU10038"/>
    </source>
</evidence>
<dbReference type="PROSITE" id="PS01174">
    <property type="entry name" value="LIPASE_GDXG_SER"/>
    <property type="match status" value="1"/>
</dbReference>
<gene>
    <name evidence="7" type="ORF">NP493_189g00032</name>
</gene>
<sequence>MVAGVRVVVVVSCAVVAAMAYALYVPLPDGFVQPWKTRVVLTVTELAISMFWVMDKVGVANKTFLMRSMEKYVRKTHSTLKVEDTEFDRVKVRTYQPRTEGATDRPAIVYFHGEDFVDAVTASLAKRLNYTVVSVEYRLAPENKFPAAFDDCVTATRYLLRNAKDFGVDPSRIAVAGDSAGGNLAAAVALKLRDTTSDLPKVKVQVLLYPALQAIDFETCSYRFGITPILTRHQMIVFWSVYAQGHANYAAALQANNHTAPRVLEQLRKSRLDWSRLPREFNAKPLASRCNGCGDVKLWAEIENVFMNPYFAPLMADDLANLPTAYVVTANHDVLRDDGAMYAERLRQAGNTVTHRYWHVGFHNIIIFSQIPEGDETFDEVVGFLAENL</sequence>
<keyword evidence="8" id="KW-1185">Reference proteome</keyword>
<name>A0AAD9P2J5_RIDPI</name>
<dbReference type="GO" id="GO:0016020">
    <property type="term" value="C:membrane"/>
    <property type="evidence" value="ECO:0007669"/>
    <property type="project" value="InterPro"/>
</dbReference>
<dbReference type="PANTHER" id="PTHR48081">
    <property type="entry name" value="AB HYDROLASE SUPERFAMILY PROTEIN C4A8.06C"/>
    <property type="match status" value="1"/>
</dbReference>
<feature type="active site" evidence="3">
    <location>
        <position position="333"/>
    </location>
</feature>
<feature type="active site" evidence="3 4">
    <location>
        <position position="179"/>
    </location>
</feature>
<comment type="similarity">
    <text evidence="1">Belongs to the 'GDXG' lipolytic enzyme family.</text>
</comment>